<feature type="region of interest" description="Disordered" evidence="6">
    <location>
        <begin position="164"/>
        <end position="196"/>
    </location>
</feature>
<reference evidence="8" key="1">
    <citation type="submission" date="2019-11" db="UniProtKB">
        <authorList>
            <consortium name="WormBaseParasite"/>
        </authorList>
    </citation>
    <scope>IDENTIFICATION</scope>
</reference>
<keyword evidence="4 7" id="KW-1133">Transmembrane helix</keyword>
<feature type="transmembrane region" description="Helical" evidence="7">
    <location>
        <begin position="72"/>
        <end position="94"/>
    </location>
</feature>
<feature type="transmembrane region" description="Helical" evidence="7">
    <location>
        <begin position="353"/>
        <end position="370"/>
    </location>
</feature>
<evidence type="ECO:0000256" key="4">
    <source>
        <dbReference type="ARBA" id="ARBA00022989"/>
    </source>
</evidence>
<feature type="transmembrane region" description="Helical" evidence="7">
    <location>
        <begin position="318"/>
        <end position="341"/>
    </location>
</feature>
<feature type="transmembrane region" description="Helical" evidence="7">
    <location>
        <begin position="134"/>
        <end position="153"/>
    </location>
</feature>
<feature type="transmembrane region" description="Helical" evidence="7">
    <location>
        <begin position="47"/>
        <end position="66"/>
    </location>
</feature>
<feature type="transmembrane region" description="Helical" evidence="7">
    <location>
        <begin position="291"/>
        <end position="312"/>
    </location>
</feature>
<dbReference type="Pfam" id="PF07857">
    <property type="entry name" value="TMEM144"/>
    <property type="match status" value="1"/>
</dbReference>
<feature type="transmembrane region" description="Helical" evidence="7">
    <location>
        <begin position="220"/>
        <end position="242"/>
    </location>
</feature>
<accession>A0A5K3EK85</accession>
<evidence type="ECO:0000313" key="8">
    <source>
        <dbReference type="WBParaSite" id="MCU_001233-RA"/>
    </source>
</evidence>
<name>A0A5K3EK85_MESCO</name>
<dbReference type="InterPro" id="IPR012435">
    <property type="entry name" value="TMEM144"/>
</dbReference>
<dbReference type="PANTHER" id="PTHR16119">
    <property type="entry name" value="TRANSMEMBRANE PROTEIN 144"/>
    <property type="match status" value="1"/>
</dbReference>
<evidence type="ECO:0000256" key="1">
    <source>
        <dbReference type="ARBA" id="ARBA00004141"/>
    </source>
</evidence>
<comment type="similarity">
    <text evidence="2">Belongs to the TMEM144 family.</text>
</comment>
<dbReference type="GO" id="GO:0016020">
    <property type="term" value="C:membrane"/>
    <property type="evidence" value="ECO:0007669"/>
    <property type="project" value="UniProtKB-SubCell"/>
</dbReference>
<evidence type="ECO:0000256" key="3">
    <source>
        <dbReference type="ARBA" id="ARBA00022692"/>
    </source>
</evidence>
<dbReference type="InterPro" id="IPR010651">
    <property type="entry name" value="Sugar_transport"/>
</dbReference>
<sequence length="371" mass="39882">MFSYARTSSNLNEISTQFGFFALCGLSFAFGTMYLPAKKYNMGNGILFQWIICVAMAFFSFAIHLCVGSPKIWPLTVLAGCSWATGNVAVVAIVKRLGMGVGMLIWSSINLLVGWASCRFGWFGLKPEVPKNNTLNIVGVTLAVMSVFFYAFIKPPPTAEREVSLGDASAVDETTGEAPSSVEEMEESPHGSTADSVPLLQPGFAVTVRRFWKSTLAQRLIGILLAALSGLFYGVAFAPIIYVQENYHDASHRGIDYLFPIGAGAFLASTIYCLIYCLVTLRSPAMQAPVSILPGVLSGMLCIVGQAFWLVANEALQASITFPIAATLPGAIATLIGTIFYREVRGLRNYLKLAVALCFTLAGSVLTGLSK</sequence>
<keyword evidence="5 7" id="KW-0472">Membrane</keyword>
<feature type="transmembrane region" description="Helical" evidence="7">
    <location>
        <begin position="257"/>
        <end position="279"/>
    </location>
</feature>
<comment type="subcellular location">
    <subcellularLocation>
        <location evidence="1">Membrane</location>
        <topology evidence="1">Multi-pass membrane protein</topology>
    </subcellularLocation>
</comment>
<organism evidence="8">
    <name type="scientific">Mesocestoides corti</name>
    <name type="common">Flatworm</name>
    <dbReference type="NCBI Taxonomy" id="53468"/>
    <lineage>
        <taxon>Eukaryota</taxon>
        <taxon>Metazoa</taxon>
        <taxon>Spiralia</taxon>
        <taxon>Lophotrochozoa</taxon>
        <taxon>Platyhelminthes</taxon>
        <taxon>Cestoda</taxon>
        <taxon>Eucestoda</taxon>
        <taxon>Cyclophyllidea</taxon>
        <taxon>Mesocestoididae</taxon>
        <taxon>Mesocestoides</taxon>
    </lineage>
</organism>
<feature type="transmembrane region" description="Helical" evidence="7">
    <location>
        <begin position="101"/>
        <end position="122"/>
    </location>
</feature>
<evidence type="ECO:0000256" key="7">
    <source>
        <dbReference type="SAM" id="Phobius"/>
    </source>
</evidence>
<proteinExistence type="inferred from homology"/>
<dbReference type="GO" id="GO:0015144">
    <property type="term" value="F:carbohydrate transmembrane transporter activity"/>
    <property type="evidence" value="ECO:0007669"/>
    <property type="project" value="InterPro"/>
</dbReference>
<evidence type="ECO:0000256" key="6">
    <source>
        <dbReference type="SAM" id="MobiDB-lite"/>
    </source>
</evidence>
<evidence type="ECO:0000256" key="5">
    <source>
        <dbReference type="ARBA" id="ARBA00023136"/>
    </source>
</evidence>
<protein>
    <submittedName>
        <fullName evidence="8">Transmembrane protein 144</fullName>
    </submittedName>
</protein>
<dbReference type="AlphaFoldDB" id="A0A5K3EK85"/>
<keyword evidence="3 7" id="KW-0812">Transmembrane</keyword>
<dbReference type="PANTHER" id="PTHR16119:SF17">
    <property type="entry name" value="TRANSMEMBRANE PROTEIN 144"/>
    <property type="match status" value="1"/>
</dbReference>
<dbReference type="WBParaSite" id="MCU_001233-RA">
    <property type="protein sequence ID" value="MCU_001233-RA"/>
    <property type="gene ID" value="MCU_001233"/>
</dbReference>
<feature type="transmembrane region" description="Helical" evidence="7">
    <location>
        <begin position="14"/>
        <end position="35"/>
    </location>
</feature>
<evidence type="ECO:0000256" key="2">
    <source>
        <dbReference type="ARBA" id="ARBA00005731"/>
    </source>
</evidence>